<dbReference type="Pfam" id="PF12728">
    <property type="entry name" value="HTH_17"/>
    <property type="match status" value="1"/>
</dbReference>
<reference evidence="2" key="1">
    <citation type="journal article" date="2014" name="Int. J. Syst. Evol. Microbiol.">
        <title>Complete genome sequence of Corynebacterium casei LMG S-19264T (=DSM 44701T), isolated from a smear-ripened cheese.</title>
        <authorList>
            <consortium name="US DOE Joint Genome Institute (JGI-PGF)"/>
            <person name="Walter F."/>
            <person name="Albersmeier A."/>
            <person name="Kalinowski J."/>
            <person name="Ruckert C."/>
        </authorList>
    </citation>
    <scope>NUCLEOTIDE SEQUENCE</scope>
    <source>
        <strain evidence="2">CGMCC 4.7306</strain>
    </source>
</reference>
<evidence type="ECO:0000259" key="1">
    <source>
        <dbReference type="Pfam" id="PF12728"/>
    </source>
</evidence>
<dbReference type="EMBL" id="BMMZ01000016">
    <property type="protein sequence ID" value="GGL80957.1"/>
    <property type="molecule type" value="Genomic_DNA"/>
</dbReference>
<dbReference type="GO" id="GO:0003677">
    <property type="term" value="F:DNA binding"/>
    <property type="evidence" value="ECO:0007669"/>
    <property type="project" value="InterPro"/>
</dbReference>
<organism evidence="2 3">
    <name type="scientific">Microlunatus endophyticus</name>
    <dbReference type="NCBI Taxonomy" id="1716077"/>
    <lineage>
        <taxon>Bacteria</taxon>
        <taxon>Bacillati</taxon>
        <taxon>Actinomycetota</taxon>
        <taxon>Actinomycetes</taxon>
        <taxon>Propionibacteriales</taxon>
        <taxon>Propionibacteriaceae</taxon>
        <taxon>Microlunatus</taxon>
    </lineage>
</organism>
<dbReference type="InterPro" id="IPR010093">
    <property type="entry name" value="SinI_DNA-bd"/>
</dbReference>
<dbReference type="Proteomes" id="UP000613840">
    <property type="component" value="Unassembled WGS sequence"/>
</dbReference>
<dbReference type="AlphaFoldDB" id="A0A917SHF2"/>
<feature type="domain" description="Helix-turn-helix" evidence="1">
    <location>
        <begin position="15"/>
        <end position="63"/>
    </location>
</feature>
<evidence type="ECO:0000313" key="2">
    <source>
        <dbReference type="EMBL" id="GGL80957.1"/>
    </source>
</evidence>
<name>A0A917SHF2_9ACTN</name>
<dbReference type="NCBIfam" id="TIGR01764">
    <property type="entry name" value="excise"/>
    <property type="match status" value="1"/>
</dbReference>
<evidence type="ECO:0000313" key="3">
    <source>
        <dbReference type="Proteomes" id="UP000613840"/>
    </source>
</evidence>
<sequence length="66" mass="7260">MNDQEHAPTVIPPVVYSVNEAAEALRLSRELLYELIRSGQLRSIKVGRRRLVPVSAVTEFVEGGAA</sequence>
<gene>
    <name evidence="2" type="ORF">GCM10011575_44100</name>
</gene>
<proteinExistence type="predicted"/>
<dbReference type="RefSeq" id="WP_188897915.1">
    <property type="nucleotide sequence ID" value="NZ_BMMZ01000016.1"/>
</dbReference>
<comment type="caution">
    <text evidence="2">The sequence shown here is derived from an EMBL/GenBank/DDBJ whole genome shotgun (WGS) entry which is preliminary data.</text>
</comment>
<dbReference type="InterPro" id="IPR041657">
    <property type="entry name" value="HTH_17"/>
</dbReference>
<protein>
    <recommendedName>
        <fullName evidence="1">Helix-turn-helix domain-containing protein</fullName>
    </recommendedName>
</protein>
<reference evidence="2" key="2">
    <citation type="submission" date="2020-09" db="EMBL/GenBank/DDBJ databases">
        <authorList>
            <person name="Sun Q."/>
            <person name="Zhou Y."/>
        </authorList>
    </citation>
    <scope>NUCLEOTIDE SEQUENCE</scope>
    <source>
        <strain evidence="2">CGMCC 4.7306</strain>
    </source>
</reference>
<keyword evidence="3" id="KW-1185">Reference proteome</keyword>
<accession>A0A917SHF2</accession>